<dbReference type="InterPro" id="IPR002898">
    <property type="entry name" value="MotA_ExbB_proton_chnl"/>
</dbReference>
<evidence type="ECO:0000256" key="2">
    <source>
        <dbReference type="ARBA" id="ARBA00011471"/>
    </source>
</evidence>
<dbReference type="EMBL" id="JASBAO010000001">
    <property type="protein sequence ID" value="MDI2091508.1"/>
    <property type="molecule type" value="Genomic_DNA"/>
</dbReference>
<dbReference type="Pfam" id="PF01618">
    <property type="entry name" value="MotA_ExbB"/>
    <property type="match status" value="1"/>
</dbReference>
<dbReference type="NCBIfam" id="TIGR02797">
    <property type="entry name" value="exbB"/>
    <property type="match status" value="1"/>
</dbReference>
<keyword evidence="8 12" id="KW-0653">Protein transport</keyword>
<evidence type="ECO:0000313" key="15">
    <source>
        <dbReference type="EMBL" id="MDI2091508.1"/>
    </source>
</evidence>
<evidence type="ECO:0000256" key="12">
    <source>
        <dbReference type="RuleBase" id="RU004057"/>
    </source>
</evidence>
<dbReference type="InterPro" id="IPR014164">
    <property type="entry name" value="TonB_ExbB_1"/>
</dbReference>
<comment type="caution">
    <text evidence="15">The sequence shown here is derived from an EMBL/GenBank/DDBJ whole genome shotgun (WGS) entry which is preliminary data.</text>
</comment>
<keyword evidence="7 13" id="KW-0812">Transmembrane</keyword>
<comment type="function">
    <text evidence="11">Involved in the TonB-dependent energy-dependent transport of various receptor-bound substrates. Protects ExbD from proteolytic degradation and functionally stabilizes TonB.</text>
</comment>
<keyword evidence="16" id="KW-1185">Reference proteome</keyword>
<evidence type="ECO:0000259" key="14">
    <source>
        <dbReference type="Pfam" id="PF01618"/>
    </source>
</evidence>
<evidence type="ECO:0000256" key="9">
    <source>
        <dbReference type="ARBA" id="ARBA00022989"/>
    </source>
</evidence>
<keyword evidence="6" id="KW-0997">Cell inner membrane</keyword>
<keyword evidence="10 13" id="KW-0472">Membrane</keyword>
<keyword evidence="4 12" id="KW-0813">Transport</keyword>
<feature type="domain" description="MotA/TolQ/ExbB proton channel" evidence="14">
    <location>
        <begin position="92"/>
        <end position="199"/>
    </location>
</feature>
<sequence length="240" mass="25935">MTNLSFSPWEMFVNANVVVQAVMIILLFGCLLSWTICIAKSIELFSIRKKLISEQNQLHQSGTINHEQITNSKGIASTMLMSVLDEYHYSKGFTHDSTGLKERIAMALERVEASEGRRLLRGTGLLATIGSTAPFIGLFGTVWGIMTSFTGIVAAKATSLTVVAPGIAEALLATALGLITAIPAVILYNVFSRHISSCKANIADLSTLVMRLVSRDISQMTSPQNKGQIIQFGVRSAGDK</sequence>
<comment type="subunit">
    <text evidence="2">The accessory proteins ExbB and ExbD seem to form a complex with TonB.</text>
</comment>
<organism evidence="15 16">
    <name type="scientific">Commensalibacter oyaizuii</name>
    <dbReference type="NCBI Taxonomy" id="3043873"/>
    <lineage>
        <taxon>Bacteria</taxon>
        <taxon>Pseudomonadati</taxon>
        <taxon>Pseudomonadota</taxon>
        <taxon>Alphaproteobacteria</taxon>
        <taxon>Acetobacterales</taxon>
        <taxon>Acetobacteraceae</taxon>
    </lineage>
</organism>
<comment type="similarity">
    <text evidence="12">Belongs to the exbB/tolQ family.</text>
</comment>
<feature type="transmembrane region" description="Helical" evidence="13">
    <location>
        <begin position="166"/>
        <end position="191"/>
    </location>
</feature>
<evidence type="ECO:0000256" key="8">
    <source>
        <dbReference type="ARBA" id="ARBA00022927"/>
    </source>
</evidence>
<comment type="subcellular location">
    <subcellularLocation>
        <location evidence="1">Cell inner membrane</location>
        <topology evidence="1">Multi-pass membrane protein</topology>
    </subcellularLocation>
    <subcellularLocation>
        <location evidence="12">Membrane</location>
        <topology evidence="12">Multi-pass membrane protein</topology>
    </subcellularLocation>
</comment>
<name>A0ABT6Q322_9PROT</name>
<evidence type="ECO:0000256" key="7">
    <source>
        <dbReference type="ARBA" id="ARBA00022692"/>
    </source>
</evidence>
<reference evidence="15" key="1">
    <citation type="submission" date="2023-05" db="EMBL/GenBank/DDBJ databases">
        <title>Whole genome sequence of Commensalibacter sp.</title>
        <authorList>
            <person name="Charoenyingcharoen P."/>
            <person name="Yukphan P."/>
        </authorList>
    </citation>
    <scope>NUCLEOTIDE SEQUENCE</scope>
    <source>
        <strain evidence="15">TBRC 16381</strain>
    </source>
</reference>
<evidence type="ECO:0000256" key="4">
    <source>
        <dbReference type="ARBA" id="ARBA00022448"/>
    </source>
</evidence>
<dbReference type="Proteomes" id="UP001431634">
    <property type="component" value="Unassembled WGS sequence"/>
</dbReference>
<evidence type="ECO:0000256" key="10">
    <source>
        <dbReference type="ARBA" id="ARBA00023136"/>
    </source>
</evidence>
<dbReference type="InterPro" id="IPR050790">
    <property type="entry name" value="ExbB/TolQ_transport"/>
</dbReference>
<keyword evidence="5" id="KW-1003">Cell membrane</keyword>
<protein>
    <recommendedName>
        <fullName evidence="3">Biopolymer transport protein ExbB</fullName>
    </recommendedName>
</protein>
<evidence type="ECO:0000256" key="5">
    <source>
        <dbReference type="ARBA" id="ARBA00022475"/>
    </source>
</evidence>
<evidence type="ECO:0000256" key="11">
    <source>
        <dbReference type="ARBA" id="ARBA00024816"/>
    </source>
</evidence>
<evidence type="ECO:0000256" key="13">
    <source>
        <dbReference type="SAM" id="Phobius"/>
    </source>
</evidence>
<dbReference type="RefSeq" id="WP_281448599.1">
    <property type="nucleotide sequence ID" value="NZ_JASBAO010000001.1"/>
</dbReference>
<evidence type="ECO:0000256" key="3">
    <source>
        <dbReference type="ARBA" id="ARBA00022093"/>
    </source>
</evidence>
<feature type="transmembrane region" description="Helical" evidence="13">
    <location>
        <begin position="17"/>
        <end position="39"/>
    </location>
</feature>
<keyword evidence="9 13" id="KW-1133">Transmembrane helix</keyword>
<dbReference type="PANTHER" id="PTHR30625">
    <property type="entry name" value="PROTEIN TOLQ"/>
    <property type="match status" value="1"/>
</dbReference>
<gene>
    <name evidence="15" type="primary">exbB</name>
    <name evidence="15" type="ORF">QJV27_09045</name>
</gene>
<evidence type="ECO:0000256" key="6">
    <source>
        <dbReference type="ARBA" id="ARBA00022519"/>
    </source>
</evidence>
<proteinExistence type="inferred from homology"/>
<accession>A0ABT6Q322</accession>
<feature type="transmembrane region" description="Helical" evidence="13">
    <location>
        <begin position="125"/>
        <end position="146"/>
    </location>
</feature>
<evidence type="ECO:0000313" key="16">
    <source>
        <dbReference type="Proteomes" id="UP001431634"/>
    </source>
</evidence>
<dbReference type="PANTHER" id="PTHR30625:SF16">
    <property type="entry name" value="BIOPOLYMER TRANSPORT PROTEIN EXBB"/>
    <property type="match status" value="1"/>
</dbReference>
<evidence type="ECO:0000256" key="1">
    <source>
        <dbReference type="ARBA" id="ARBA00004429"/>
    </source>
</evidence>